<dbReference type="EMBL" id="SCFB01000015">
    <property type="protein sequence ID" value="RZI45327.1"/>
    <property type="molecule type" value="Genomic_DNA"/>
</dbReference>
<accession>A0A4V2DZK0</accession>
<dbReference type="Gene3D" id="3.90.550.20">
    <property type="match status" value="1"/>
</dbReference>
<dbReference type="InterPro" id="IPR051706">
    <property type="entry name" value="Glycosyltransferase_domain"/>
</dbReference>
<comment type="caution">
    <text evidence="3">The sequence shown here is derived from an EMBL/GenBank/DDBJ whole genome shotgun (WGS) entry which is preliminary data.</text>
</comment>
<feature type="chain" id="PRO_5020615905" description="Mannosyltransferase" evidence="2">
    <location>
        <begin position="29"/>
        <end position="398"/>
    </location>
</feature>
<dbReference type="OrthoDB" id="146908at2"/>
<name>A0A4V2DZK0_9PROT</name>
<dbReference type="GO" id="GO:0016020">
    <property type="term" value="C:membrane"/>
    <property type="evidence" value="ECO:0007669"/>
    <property type="project" value="GOC"/>
</dbReference>
<proteinExistence type="predicted"/>
<organism evidence="3 4">
    <name type="scientific">Candidatus Finniella inopinata</name>
    <dbReference type="NCBI Taxonomy" id="1696036"/>
    <lineage>
        <taxon>Bacteria</taxon>
        <taxon>Pseudomonadati</taxon>
        <taxon>Pseudomonadota</taxon>
        <taxon>Alphaproteobacteria</taxon>
        <taxon>Holosporales</taxon>
        <taxon>Candidatus Paracaedibacteraceae</taxon>
        <taxon>Candidatus Finniella</taxon>
    </lineage>
</organism>
<keyword evidence="4" id="KW-1185">Reference proteome</keyword>
<keyword evidence="2" id="KW-0732">Signal</keyword>
<evidence type="ECO:0000256" key="2">
    <source>
        <dbReference type="SAM" id="SignalP"/>
    </source>
</evidence>
<dbReference type="InterPro" id="IPR029044">
    <property type="entry name" value="Nucleotide-diphossugar_trans"/>
</dbReference>
<dbReference type="GO" id="GO:0000030">
    <property type="term" value="F:mannosyltransferase activity"/>
    <property type="evidence" value="ECO:0007669"/>
    <property type="project" value="TreeGrafter"/>
</dbReference>
<evidence type="ECO:0000256" key="1">
    <source>
        <dbReference type="ARBA" id="ARBA00022679"/>
    </source>
</evidence>
<gene>
    <name evidence="3" type="ORF">EQU50_07280</name>
</gene>
<sequence>MINFFKKKRFGFLLFFFLQLLLTQYLNASDVFGDDHLGRKQSFKHPKFGDIFGIGIFSISNFVGDSKNRLEKAWEGAKYYRNKILPEEGINPDEAYSKLDKLWRENHPDIACQYDTQMAREEPSIPLITHSIWLTNMDKPTELTDHFLGYYKHSCKMNSTKVGWKHYLWVQDRNKLPKTVRELEAVGVQIKEVYRELSDEKDFCGVKPFFDQELAESKFGRAADILRCVILHKTGGIYRDIDLLMTRPITGLALAYDFFAGIEYDYSYPCNAMMGARPAHPVMENYLEIMNRNFNPQTTPKYITYFNTGYNQKDRDFYQTLCLTGPIALSIALKKTLIEQGPMAFGVPIKEQSDGRRDRNIIFPPEVFFGQTQGRDGCSYGFHAFAGTWQLPEFGSKG</sequence>
<evidence type="ECO:0000313" key="4">
    <source>
        <dbReference type="Proteomes" id="UP000293550"/>
    </source>
</evidence>
<dbReference type="PANTHER" id="PTHR32385:SF15">
    <property type="entry name" value="INOSITOL PHOSPHOCERAMIDE MANNOSYLTRANSFERASE 1"/>
    <property type="match status" value="1"/>
</dbReference>
<dbReference type="Pfam" id="PF04488">
    <property type="entry name" value="Gly_transf_sug"/>
    <property type="match status" value="1"/>
</dbReference>
<dbReference type="SUPFAM" id="SSF53448">
    <property type="entry name" value="Nucleotide-diphospho-sugar transferases"/>
    <property type="match status" value="1"/>
</dbReference>
<protein>
    <recommendedName>
        <fullName evidence="5">Mannosyltransferase</fullName>
    </recommendedName>
</protein>
<dbReference type="GO" id="GO:0051999">
    <property type="term" value="P:mannosyl-inositol phosphorylceramide biosynthetic process"/>
    <property type="evidence" value="ECO:0007669"/>
    <property type="project" value="TreeGrafter"/>
</dbReference>
<dbReference type="RefSeq" id="WP_130154467.1">
    <property type="nucleotide sequence ID" value="NZ_SCFB01000015.1"/>
</dbReference>
<dbReference type="PANTHER" id="PTHR32385">
    <property type="entry name" value="MANNOSYL PHOSPHORYLINOSITOL CERAMIDE SYNTHASE"/>
    <property type="match status" value="1"/>
</dbReference>
<dbReference type="Proteomes" id="UP000293550">
    <property type="component" value="Unassembled WGS sequence"/>
</dbReference>
<evidence type="ECO:0008006" key="5">
    <source>
        <dbReference type="Google" id="ProtNLM"/>
    </source>
</evidence>
<reference evidence="3 4" key="1">
    <citation type="submission" date="2018-10" db="EMBL/GenBank/DDBJ databases">
        <title>An updated phylogeny of the Alphaproteobacteria reveals that the parasitic Rickettsiales and Holosporales have independent origins.</title>
        <authorList>
            <person name="Munoz-Gomez S.A."/>
            <person name="Hess S."/>
            <person name="Burger G."/>
            <person name="Lang B.F."/>
            <person name="Susko E."/>
            <person name="Slamovits C.H."/>
            <person name="Roger A.J."/>
        </authorList>
    </citation>
    <scope>NUCLEOTIDE SEQUENCE [LARGE SCALE GENOMIC DNA]</scope>
    <source>
        <strain evidence="3">HOLO01</strain>
    </source>
</reference>
<keyword evidence="1" id="KW-0808">Transferase</keyword>
<feature type="signal peptide" evidence="2">
    <location>
        <begin position="1"/>
        <end position="28"/>
    </location>
</feature>
<evidence type="ECO:0000313" key="3">
    <source>
        <dbReference type="EMBL" id="RZI45327.1"/>
    </source>
</evidence>
<dbReference type="AlphaFoldDB" id="A0A4V2DZK0"/>
<dbReference type="InterPro" id="IPR007577">
    <property type="entry name" value="GlycoTrfase_DXD_sugar-bd_CS"/>
</dbReference>